<reference evidence="2" key="1">
    <citation type="journal article" date="2007" name="Science">
        <title>Draft genome of the filarial nematode parasite Brugia malayi.</title>
        <authorList>
            <person name="Ghedin E."/>
            <person name="Wang S."/>
            <person name="Spiro D."/>
            <person name="Caler E."/>
            <person name="Zhao Q."/>
            <person name="Crabtree J."/>
            <person name="Allen J.E."/>
            <person name="Delcher A.L."/>
            <person name="Guiliano D.B."/>
            <person name="Miranda-Saavedra D."/>
            <person name="Angiuoli S.V."/>
            <person name="Creasy T."/>
            <person name="Amedeo P."/>
            <person name="Haas B."/>
            <person name="El-Sayed N.M."/>
            <person name="Wortman J.R."/>
            <person name="Feldblyum T."/>
            <person name="Tallon L."/>
            <person name="Schatz M."/>
            <person name="Shumway M."/>
            <person name="Koo H."/>
            <person name="Salzberg S.L."/>
            <person name="Schobel S."/>
            <person name="Pertea M."/>
            <person name="Pop M."/>
            <person name="White O."/>
            <person name="Barton G.J."/>
            <person name="Carlow C.K."/>
            <person name="Crawford M.J."/>
            <person name="Daub J."/>
            <person name="Dimmic M.W."/>
            <person name="Estes C.F."/>
            <person name="Foster J.M."/>
            <person name="Ganatra M."/>
            <person name="Gregory W.F."/>
            <person name="Johnson N.M."/>
            <person name="Jin J."/>
            <person name="Komuniecki R."/>
            <person name="Korf I."/>
            <person name="Kumar S."/>
            <person name="Laney S."/>
            <person name="Li B.W."/>
            <person name="Li W."/>
            <person name="Lindblom T.H."/>
            <person name="Lustigman S."/>
            <person name="Ma D."/>
            <person name="Maina C.V."/>
            <person name="Martin D.M."/>
            <person name="McCarter J.P."/>
            <person name="McReynolds L."/>
            <person name="Mitreva M."/>
            <person name="Nutman T.B."/>
            <person name="Parkinson J."/>
            <person name="Peregrin-Alvarez J.M."/>
            <person name="Poole C."/>
            <person name="Ren Q."/>
            <person name="Saunders L."/>
            <person name="Sluder A.E."/>
            <person name="Smith K."/>
            <person name="Stanke M."/>
            <person name="Unnasch T.R."/>
            <person name="Ware J."/>
            <person name="Wei A.D."/>
            <person name="Weil G."/>
            <person name="Williams D.J."/>
            <person name="Zhang Y."/>
            <person name="Williams S.A."/>
            <person name="Fraser-Liggett C."/>
            <person name="Slatko B."/>
            <person name="Blaxter M.L."/>
            <person name="Scott A.L."/>
        </authorList>
    </citation>
    <scope>NUCLEOTIDE SEQUENCE</scope>
    <source>
        <strain evidence="2">FR3</strain>
    </source>
</reference>
<dbReference type="AlphaFoldDB" id="A0A0J9XMP9"/>
<dbReference type="WormBase" id="Bm8288">
    <property type="protein sequence ID" value="BM44264"/>
    <property type="gene ID" value="WBGene00228549"/>
</dbReference>
<protein>
    <submittedName>
        <fullName evidence="2">Bm8288</fullName>
    </submittedName>
</protein>
<accession>A0A0J9XMP9</accession>
<sequence>MTISLEDILINSLTRRVFRLQFDEFQIVSSSHDDTILTWDFLEPQPETHVLNGTLQQTSGPAAVPSADGGVPQLLISILFRTFISDDDVDDVVRQRQVPMEVVELVALNKRYRENNSPSERDGEYEQRRRNADNRI</sequence>
<reference evidence="2" key="2">
    <citation type="submission" date="2012-12" db="EMBL/GenBank/DDBJ databases">
        <authorList>
            <person name="Gao Y.W."/>
            <person name="Fan S.T."/>
            <person name="Sun H.T."/>
            <person name="Wang Z."/>
            <person name="Gao X.L."/>
            <person name="Li Y.G."/>
            <person name="Wang T.C."/>
            <person name="Zhang K."/>
            <person name="Xu W.W."/>
            <person name="Yu Z.J."/>
            <person name="Xia X.Z."/>
        </authorList>
    </citation>
    <scope>NUCLEOTIDE SEQUENCE</scope>
    <source>
        <strain evidence="2">FR3</strain>
    </source>
</reference>
<dbReference type="EMBL" id="LN855975">
    <property type="protein sequence ID" value="CDP91238.1"/>
    <property type="molecule type" value="Genomic_DNA"/>
</dbReference>
<evidence type="ECO:0000313" key="3">
    <source>
        <dbReference type="WormBase" id="Bm8288"/>
    </source>
</evidence>
<proteinExistence type="predicted"/>
<feature type="region of interest" description="Disordered" evidence="1">
    <location>
        <begin position="114"/>
        <end position="136"/>
    </location>
</feature>
<evidence type="ECO:0000256" key="1">
    <source>
        <dbReference type="SAM" id="MobiDB-lite"/>
    </source>
</evidence>
<gene>
    <name evidence="2 3" type="ORF">Bm8288</name>
    <name evidence="2" type="ORF">BM_Bm8288</name>
</gene>
<evidence type="ECO:0000313" key="2">
    <source>
        <dbReference type="EMBL" id="CDP91238.1"/>
    </source>
</evidence>
<name>A0A0J9XMP9_BRUMA</name>
<organism evidence="2">
    <name type="scientific">Brugia malayi</name>
    <name type="common">Filarial nematode worm</name>
    <dbReference type="NCBI Taxonomy" id="6279"/>
    <lineage>
        <taxon>Eukaryota</taxon>
        <taxon>Metazoa</taxon>
        <taxon>Ecdysozoa</taxon>
        <taxon>Nematoda</taxon>
        <taxon>Chromadorea</taxon>
        <taxon>Rhabditida</taxon>
        <taxon>Spirurina</taxon>
        <taxon>Spiruromorpha</taxon>
        <taxon>Filarioidea</taxon>
        <taxon>Onchocercidae</taxon>
        <taxon>Brugia</taxon>
    </lineage>
</organism>